<dbReference type="AlphaFoldDB" id="A0A0F9CWU5"/>
<comment type="caution">
    <text evidence="1">The sequence shown here is derived from an EMBL/GenBank/DDBJ whole genome shotgun (WGS) entry which is preliminary data.</text>
</comment>
<name>A0A0F9CWU5_9ZZZZ</name>
<feature type="non-terminal residue" evidence="1">
    <location>
        <position position="1"/>
    </location>
</feature>
<sequence length="22" mass="2431">FETMNPADPSDGDAGDLIYRFV</sequence>
<proteinExistence type="predicted"/>
<gene>
    <name evidence="1" type="ORF">LCGC14_2617130</name>
</gene>
<dbReference type="EMBL" id="LAZR01044568">
    <property type="protein sequence ID" value="KKL04328.1"/>
    <property type="molecule type" value="Genomic_DNA"/>
</dbReference>
<protein>
    <submittedName>
        <fullName evidence="1">Uncharacterized protein</fullName>
    </submittedName>
</protein>
<evidence type="ECO:0000313" key="1">
    <source>
        <dbReference type="EMBL" id="KKL04328.1"/>
    </source>
</evidence>
<accession>A0A0F9CWU5</accession>
<reference evidence="1" key="1">
    <citation type="journal article" date="2015" name="Nature">
        <title>Complex archaea that bridge the gap between prokaryotes and eukaryotes.</title>
        <authorList>
            <person name="Spang A."/>
            <person name="Saw J.H."/>
            <person name="Jorgensen S.L."/>
            <person name="Zaremba-Niedzwiedzka K."/>
            <person name="Martijn J."/>
            <person name="Lind A.E."/>
            <person name="van Eijk R."/>
            <person name="Schleper C."/>
            <person name="Guy L."/>
            <person name="Ettema T.J."/>
        </authorList>
    </citation>
    <scope>NUCLEOTIDE SEQUENCE</scope>
</reference>
<organism evidence="1">
    <name type="scientific">marine sediment metagenome</name>
    <dbReference type="NCBI Taxonomy" id="412755"/>
    <lineage>
        <taxon>unclassified sequences</taxon>
        <taxon>metagenomes</taxon>
        <taxon>ecological metagenomes</taxon>
    </lineage>
</organism>